<evidence type="ECO:0000256" key="7">
    <source>
        <dbReference type="ARBA" id="ARBA00022840"/>
    </source>
</evidence>
<dbReference type="InterPro" id="IPR027417">
    <property type="entry name" value="P-loop_NTPase"/>
</dbReference>
<sequence length="545" mass="58714">MMKPGILLDVSGLRIEGESGGQWQEIVKGVSFQLDRGEVLGLIGESGAGKSTIGLAALGYARPGCRFSGGQVRFEGRDLLHMPENELRRLRGMRIAYVAQSAAAFFNPAHRLIDQFIEVLAVHGFADHAAAAAKARNLYARLGLPDPAGFGQRYPHQVSGGQLQRAMIAMAMAGDPDLIVFDEPTTALDVTTQVGVLAAVRSAVRGSKTAALYITHDLAVVAQVADRIMVLRHGQTVEEAETQSLLHAPGQEYTRRLLASDPVIRPERAAECHLLEIDNLSASYGARRVLDAISIRVPKARTMAIVGESGSGKSTLARVITGLLAPDTGTLCLDGTVLAGGVDQRDRETLRRIQLIHQMPDTALNPRQKVSEILGRPLMFYKGIKSEAAAAQVAHLLEQVELSPALGDRFPGELSGGQKQRVCIARAISADPDLIICDEVTSGLDPLVAEGILDLLSTMQKQSGKTYLFITHDLKIVAAIADTVVVMKNGEVIEQNGRDAVLKNPLSSYTERLIESVPQMNSGWLDALIAREGADARNPEDRRFP</sequence>
<dbReference type="InterPro" id="IPR050388">
    <property type="entry name" value="ABC_Ni/Peptide_Import"/>
</dbReference>
<evidence type="ECO:0000259" key="10">
    <source>
        <dbReference type="PROSITE" id="PS50893"/>
    </source>
</evidence>
<feature type="domain" description="ABC transporter" evidence="10">
    <location>
        <begin position="275"/>
        <end position="514"/>
    </location>
</feature>
<dbReference type="SUPFAM" id="SSF52540">
    <property type="entry name" value="P-loop containing nucleoside triphosphate hydrolases"/>
    <property type="match status" value="2"/>
</dbReference>
<reference evidence="11" key="1">
    <citation type="submission" date="2022-04" db="EMBL/GenBank/DDBJ databases">
        <title>Shinella lacus sp. nov., a novel member of the genus Shinella from water.</title>
        <authorList>
            <person name="Deng Y."/>
        </authorList>
    </citation>
    <scope>NUCLEOTIDE SEQUENCE</scope>
    <source>
        <strain evidence="11">JCM 31239</strain>
    </source>
</reference>
<keyword evidence="6" id="KW-0547">Nucleotide-binding</keyword>
<dbReference type="RefSeq" id="WP_244763697.1">
    <property type="nucleotide sequence ID" value="NZ_JALJCJ010000008.1"/>
</dbReference>
<comment type="caution">
    <text evidence="11">The sequence shown here is derived from an EMBL/GenBank/DDBJ whole genome shotgun (WGS) entry which is preliminary data.</text>
</comment>
<evidence type="ECO:0000256" key="2">
    <source>
        <dbReference type="ARBA" id="ARBA00005417"/>
    </source>
</evidence>
<evidence type="ECO:0000256" key="5">
    <source>
        <dbReference type="ARBA" id="ARBA00022519"/>
    </source>
</evidence>
<keyword evidence="3" id="KW-0813">Transport</keyword>
<evidence type="ECO:0000256" key="4">
    <source>
        <dbReference type="ARBA" id="ARBA00022475"/>
    </source>
</evidence>
<dbReference type="Gene3D" id="3.40.50.300">
    <property type="entry name" value="P-loop containing nucleotide triphosphate hydrolases"/>
    <property type="match status" value="2"/>
</dbReference>
<evidence type="ECO:0000256" key="3">
    <source>
        <dbReference type="ARBA" id="ARBA00022448"/>
    </source>
</evidence>
<dbReference type="EMBL" id="WHSC02000017">
    <property type="protein sequence ID" value="MDO6124887.1"/>
    <property type="molecule type" value="Genomic_DNA"/>
</dbReference>
<dbReference type="Pfam" id="PF00005">
    <property type="entry name" value="ABC_tran"/>
    <property type="match status" value="2"/>
</dbReference>
<comment type="subcellular location">
    <subcellularLocation>
        <location evidence="1">Cell inner membrane</location>
        <topology evidence="1">Peripheral membrane protein</topology>
    </subcellularLocation>
</comment>
<keyword evidence="5" id="KW-0997">Cell inner membrane</keyword>
<evidence type="ECO:0000313" key="12">
    <source>
        <dbReference type="Proteomes" id="UP001177080"/>
    </source>
</evidence>
<accession>A0ABT8XMB7</accession>
<protein>
    <submittedName>
        <fullName evidence="11">ABC transporter ATP-binding protein</fullName>
    </submittedName>
</protein>
<dbReference type="PROSITE" id="PS50893">
    <property type="entry name" value="ABC_TRANSPORTER_2"/>
    <property type="match status" value="2"/>
</dbReference>
<dbReference type="PANTHER" id="PTHR43297">
    <property type="entry name" value="OLIGOPEPTIDE TRANSPORT ATP-BINDING PROTEIN APPD"/>
    <property type="match status" value="1"/>
</dbReference>
<dbReference type="InterPro" id="IPR003439">
    <property type="entry name" value="ABC_transporter-like_ATP-bd"/>
</dbReference>
<evidence type="ECO:0000256" key="1">
    <source>
        <dbReference type="ARBA" id="ARBA00004417"/>
    </source>
</evidence>
<proteinExistence type="inferred from homology"/>
<dbReference type="GO" id="GO:0005524">
    <property type="term" value="F:ATP binding"/>
    <property type="evidence" value="ECO:0007669"/>
    <property type="project" value="UniProtKB-KW"/>
</dbReference>
<evidence type="ECO:0000256" key="8">
    <source>
        <dbReference type="ARBA" id="ARBA00022967"/>
    </source>
</evidence>
<dbReference type="Pfam" id="PF08352">
    <property type="entry name" value="oligo_HPY"/>
    <property type="match status" value="2"/>
</dbReference>
<dbReference type="InterPro" id="IPR013563">
    <property type="entry name" value="Oligopep_ABC_C"/>
</dbReference>
<name>A0ABT8XMB7_9HYPH</name>
<dbReference type="InterPro" id="IPR003593">
    <property type="entry name" value="AAA+_ATPase"/>
</dbReference>
<keyword evidence="7 11" id="KW-0067">ATP-binding</keyword>
<gene>
    <name evidence="11" type="ORF">GB928_027260</name>
</gene>
<dbReference type="PROSITE" id="PS00211">
    <property type="entry name" value="ABC_TRANSPORTER_1"/>
    <property type="match status" value="2"/>
</dbReference>
<dbReference type="PANTHER" id="PTHR43297:SF14">
    <property type="entry name" value="ATPASE AAA-TYPE CORE DOMAIN-CONTAINING PROTEIN"/>
    <property type="match status" value="1"/>
</dbReference>
<keyword evidence="12" id="KW-1185">Reference proteome</keyword>
<dbReference type="SMART" id="SM00382">
    <property type="entry name" value="AAA"/>
    <property type="match status" value="2"/>
</dbReference>
<organism evidence="11 12">
    <name type="scientific">Shinella curvata</name>
    <dbReference type="NCBI Taxonomy" id="1817964"/>
    <lineage>
        <taxon>Bacteria</taxon>
        <taxon>Pseudomonadati</taxon>
        <taxon>Pseudomonadota</taxon>
        <taxon>Alphaproteobacteria</taxon>
        <taxon>Hyphomicrobiales</taxon>
        <taxon>Rhizobiaceae</taxon>
        <taxon>Shinella</taxon>
    </lineage>
</organism>
<keyword evidence="9" id="KW-0472">Membrane</keyword>
<dbReference type="CDD" id="cd03257">
    <property type="entry name" value="ABC_NikE_OppD_transporters"/>
    <property type="match status" value="2"/>
</dbReference>
<comment type="similarity">
    <text evidence="2">Belongs to the ABC transporter superfamily.</text>
</comment>
<dbReference type="Proteomes" id="UP001177080">
    <property type="component" value="Unassembled WGS sequence"/>
</dbReference>
<keyword evidence="8" id="KW-1278">Translocase</keyword>
<evidence type="ECO:0000313" key="11">
    <source>
        <dbReference type="EMBL" id="MDO6124887.1"/>
    </source>
</evidence>
<keyword evidence="4" id="KW-1003">Cell membrane</keyword>
<feature type="domain" description="ABC transporter" evidence="10">
    <location>
        <begin position="8"/>
        <end position="258"/>
    </location>
</feature>
<evidence type="ECO:0000256" key="9">
    <source>
        <dbReference type="ARBA" id="ARBA00023136"/>
    </source>
</evidence>
<dbReference type="InterPro" id="IPR017871">
    <property type="entry name" value="ABC_transporter-like_CS"/>
</dbReference>
<evidence type="ECO:0000256" key="6">
    <source>
        <dbReference type="ARBA" id="ARBA00022741"/>
    </source>
</evidence>